<feature type="domain" description="PUB" evidence="12">
    <location>
        <begin position="236"/>
        <end position="295"/>
    </location>
</feature>
<dbReference type="KEGG" id="spar:SPRG_14376"/>
<evidence type="ECO:0000256" key="7">
    <source>
        <dbReference type="ARBA" id="ARBA00029502"/>
    </source>
</evidence>
<accession>A0A067BKN8</accession>
<dbReference type="InterPro" id="IPR036388">
    <property type="entry name" value="WH-like_DNA-bd_sf"/>
</dbReference>
<dbReference type="Gene3D" id="1.20.58.2190">
    <property type="match status" value="1"/>
</dbReference>
<evidence type="ECO:0000256" key="10">
    <source>
        <dbReference type="RuleBase" id="RU367032"/>
    </source>
</evidence>
<evidence type="ECO:0000256" key="2">
    <source>
        <dbReference type="ARBA" id="ARBA00022448"/>
    </source>
</evidence>
<evidence type="ECO:0000259" key="11">
    <source>
        <dbReference type="Pfam" id="PF04695"/>
    </source>
</evidence>
<gene>
    <name evidence="14" type="ORF">SPRG_14376</name>
</gene>
<protein>
    <recommendedName>
        <fullName evidence="7 10">Peroxisomal membrane protein PEX14</fullName>
    </recommendedName>
    <alternativeName>
        <fullName evidence="8 10">Peroxin-14</fullName>
    </alternativeName>
</protein>
<dbReference type="GO" id="GO:0005778">
    <property type="term" value="C:peroxisomal membrane"/>
    <property type="evidence" value="ECO:0007669"/>
    <property type="project" value="UniProtKB-SubCell"/>
</dbReference>
<keyword evidence="6 10" id="KW-0576">Peroxisome</keyword>
<dbReference type="VEuPathDB" id="FungiDB:SPRG_14376"/>
<dbReference type="GO" id="GO:0005102">
    <property type="term" value="F:signaling receptor binding"/>
    <property type="evidence" value="ECO:0007669"/>
    <property type="project" value="TreeGrafter"/>
</dbReference>
<evidence type="ECO:0000313" key="15">
    <source>
        <dbReference type="Proteomes" id="UP000030745"/>
    </source>
</evidence>
<evidence type="ECO:0000259" key="13">
    <source>
        <dbReference type="Pfam" id="PF17733"/>
    </source>
</evidence>
<dbReference type="Pfam" id="PF17733">
    <property type="entry name" value="KPWE_dom"/>
    <property type="match status" value="1"/>
</dbReference>
<comment type="function">
    <text evidence="10">Component of the PEX13-PEX14 docking complex, a translocon channel that specifically mediates the import of peroxisomal cargo proteins bound to PEX5 receptor. The PEX13-PEX14 docking complex forms a large import pore which can be opened to a diameter of about 9 nm. Mechanistically, PEX5 receptor along with cargo proteins associates with the PEX14 subunit of the PEX13-PEX14 docking complex in the cytosol, leading to the insertion of the receptor into the organelle membrane with the concomitant translocation of the cargo into the peroxisome matrix.</text>
</comment>
<proteinExistence type="inferred from homology"/>
<dbReference type="GO" id="GO:0016560">
    <property type="term" value="P:protein import into peroxisome matrix, docking"/>
    <property type="evidence" value="ECO:0007669"/>
    <property type="project" value="UniProtKB-UniRule"/>
</dbReference>
<sequence>METTDVAPTPASIDTEKVASGVRFLSHPDVQATPLAERLEFLEKKGLSRAEINSAVEAHHQANLALAKSAPAPASSTIWSTIFPLAGTTAALGFLWKFMQYDEAQKLDTESAVDYARAPTASNETALVQAIQAQTAEMVKLMSIMQLEAQERRALLSSQTTTSQSITELRAELSSLKAAVTKLQPLIAANVSPVAMDAPNAPTELAPVLDALADFQTKASKMLDALRLVELNNDADVIKQAAGILIMYTKNLVEQPDVPRYRRIATGNANFKQKIEPLQHHVALLTSIGFEKVGMSMEWKWHGQPSNLTILKAAVSAFESAAANNGDVLSLAAENFLSAHAPSAIVVESAVATTIETPNLESFLQKLGAKQDVKHKAARSELDDVSGSSIIPSTEPSYPTSFADVMKMVQNGEEVPGIRTIEDKLSTEAQARLDTPPVATAVTKPWAK</sequence>
<organism evidence="14 15">
    <name type="scientific">Saprolegnia parasitica (strain CBS 223.65)</name>
    <dbReference type="NCBI Taxonomy" id="695850"/>
    <lineage>
        <taxon>Eukaryota</taxon>
        <taxon>Sar</taxon>
        <taxon>Stramenopiles</taxon>
        <taxon>Oomycota</taxon>
        <taxon>Saprolegniomycetes</taxon>
        <taxon>Saprolegniales</taxon>
        <taxon>Saprolegniaceae</taxon>
        <taxon>Saprolegnia</taxon>
    </lineage>
</organism>
<dbReference type="GeneID" id="24136185"/>
<dbReference type="STRING" id="695850.A0A067BKN8"/>
<comment type="similarity">
    <text evidence="1 10">Belongs to the peroxin-14 family.</text>
</comment>
<evidence type="ECO:0000313" key="14">
    <source>
        <dbReference type="EMBL" id="KDO19039.1"/>
    </source>
</evidence>
<evidence type="ECO:0000256" key="9">
    <source>
        <dbReference type="ARBA" id="ARBA00046271"/>
    </source>
</evidence>
<dbReference type="GO" id="GO:1990429">
    <property type="term" value="C:peroxisomal importomer complex"/>
    <property type="evidence" value="ECO:0007669"/>
    <property type="project" value="TreeGrafter"/>
</dbReference>
<dbReference type="SUPFAM" id="SSF143503">
    <property type="entry name" value="PUG domain-like"/>
    <property type="match status" value="1"/>
</dbReference>
<dbReference type="InterPro" id="IPR040554">
    <property type="entry name" value="KPWE_PEX14_dom"/>
</dbReference>
<dbReference type="InterPro" id="IPR025655">
    <property type="entry name" value="PEX14"/>
</dbReference>
<dbReference type="InterPro" id="IPR006785">
    <property type="entry name" value="Pex14_N"/>
</dbReference>
<dbReference type="Gene3D" id="1.10.10.10">
    <property type="entry name" value="Winged helix-like DNA-binding domain superfamily/Winged helix DNA-binding domain"/>
    <property type="match status" value="1"/>
</dbReference>
<reference evidence="14 15" key="1">
    <citation type="journal article" date="2013" name="PLoS Genet.">
        <title>Distinctive expansion of potential virulence genes in the genome of the oomycete fish pathogen Saprolegnia parasitica.</title>
        <authorList>
            <person name="Jiang R.H."/>
            <person name="de Bruijn I."/>
            <person name="Haas B.J."/>
            <person name="Belmonte R."/>
            <person name="Lobach L."/>
            <person name="Christie J."/>
            <person name="van den Ackerveken G."/>
            <person name="Bottin A."/>
            <person name="Bulone V."/>
            <person name="Diaz-Moreno S.M."/>
            <person name="Dumas B."/>
            <person name="Fan L."/>
            <person name="Gaulin E."/>
            <person name="Govers F."/>
            <person name="Grenville-Briggs L.J."/>
            <person name="Horner N.R."/>
            <person name="Levin J.Z."/>
            <person name="Mammella M."/>
            <person name="Meijer H.J."/>
            <person name="Morris P."/>
            <person name="Nusbaum C."/>
            <person name="Oome S."/>
            <person name="Phillips A.J."/>
            <person name="van Rooyen D."/>
            <person name="Rzeszutek E."/>
            <person name="Saraiva M."/>
            <person name="Secombes C.J."/>
            <person name="Seidl M.F."/>
            <person name="Snel B."/>
            <person name="Stassen J.H."/>
            <person name="Sykes S."/>
            <person name="Tripathy S."/>
            <person name="van den Berg H."/>
            <person name="Vega-Arreguin J.C."/>
            <person name="Wawra S."/>
            <person name="Young S.K."/>
            <person name="Zeng Q."/>
            <person name="Dieguez-Uribeondo J."/>
            <person name="Russ C."/>
            <person name="Tyler B.M."/>
            <person name="van West P."/>
        </authorList>
    </citation>
    <scope>NUCLEOTIDE SEQUENCE [LARGE SCALE GENOMIC DNA]</scope>
    <source>
        <strain evidence="14 15">CBS 223.65</strain>
    </source>
</reference>
<evidence type="ECO:0000259" key="12">
    <source>
        <dbReference type="Pfam" id="PF09409"/>
    </source>
</evidence>
<dbReference type="PANTHER" id="PTHR23058:SF0">
    <property type="entry name" value="PEROXISOMAL MEMBRANE PROTEIN PEX14"/>
    <property type="match status" value="1"/>
</dbReference>
<dbReference type="PANTHER" id="PTHR23058">
    <property type="entry name" value="PEROXISOMAL MEMBRANE PROTEIN PEX14"/>
    <property type="match status" value="1"/>
</dbReference>
<dbReference type="OrthoDB" id="441517at2759"/>
<evidence type="ECO:0000256" key="6">
    <source>
        <dbReference type="ARBA" id="ARBA00023140"/>
    </source>
</evidence>
<keyword evidence="15" id="KW-1185">Reference proteome</keyword>
<dbReference type="InterPro" id="IPR036339">
    <property type="entry name" value="PUB-like_dom_sf"/>
</dbReference>
<keyword evidence="4" id="KW-0811">Translocation</keyword>
<dbReference type="Pfam" id="PF04695">
    <property type="entry name" value="Pex14_N"/>
    <property type="match status" value="1"/>
</dbReference>
<dbReference type="EMBL" id="KK583375">
    <property type="protein sequence ID" value="KDO19039.1"/>
    <property type="molecule type" value="Genomic_DNA"/>
</dbReference>
<dbReference type="InterPro" id="IPR018997">
    <property type="entry name" value="PUB_domain"/>
</dbReference>
<keyword evidence="5 10" id="KW-0472">Membrane</keyword>
<feature type="domain" description="Peroxisome membrane anchor protein Pex14p N-terminal" evidence="11">
    <location>
        <begin position="16"/>
        <end position="55"/>
    </location>
</feature>
<evidence type="ECO:0000256" key="1">
    <source>
        <dbReference type="ARBA" id="ARBA00005443"/>
    </source>
</evidence>
<keyword evidence="3 10" id="KW-0653">Protein transport</keyword>
<evidence type="ECO:0000256" key="4">
    <source>
        <dbReference type="ARBA" id="ARBA00023010"/>
    </source>
</evidence>
<dbReference type="CDD" id="cd09212">
    <property type="entry name" value="PUB"/>
    <property type="match status" value="1"/>
</dbReference>
<comment type="subcellular location">
    <subcellularLocation>
        <location evidence="9 10">Peroxisome membrane</location>
    </subcellularLocation>
</comment>
<name>A0A067BKN8_SAPPC</name>
<dbReference type="OMA" id="SMEWKWH"/>
<dbReference type="Proteomes" id="UP000030745">
    <property type="component" value="Unassembled WGS sequence"/>
</dbReference>
<dbReference type="AlphaFoldDB" id="A0A067BKN8"/>
<dbReference type="RefSeq" id="XP_012210250.1">
    <property type="nucleotide sequence ID" value="XM_012354860.1"/>
</dbReference>
<dbReference type="Pfam" id="PF09409">
    <property type="entry name" value="PUB"/>
    <property type="match status" value="1"/>
</dbReference>
<evidence type="ECO:0000256" key="3">
    <source>
        <dbReference type="ARBA" id="ARBA00022927"/>
    </source>
</evidence>
<feature type="domain" description="Peroxisomal membrane protein PEX14-like KPWE" evidence="13">
    <location>
        <begin position="397"/>
        <end position="447"/>
    </location>
</feature>
<evidence type="ECO:0000256" key="5">
    <source>
        <dbReference type="ARBA" id="ARBA00023136"/>
    </source>
</evidence>
<evidence type="ECO:0000256" key="8">
    <source>
        <dbReference type="ARBA" id="ARBA00029691"/>
    </source>
</evidence>
<keyword evidence="2 10" id="KW-0813">Transport</keyword>